<protein>
    <submittedName>
        <fullName evidence="1">Gamma carbonic anhydrase family protein</fullName>
    </submittedName>
</protein>
<dbReference type="PANTHER" id="PTHR13061:SF29">
    <property type="entry name" value="GAMMA CARBONIC ANHYDRASE-LIKE 1, MITOCHONDRIAL-RELATED"/>
    <property type="match status" value="1"/>
</dbReference>
<dbReference type="CDD" id="cd04645">
    <property type="entry name" value="LbH_gamma_CA_like"/>
    <property type="match status" value="1"/>
</dbReference>
<dbReference type="InterPro" id="IPR001451">
    <property type="entry name" value="Hexapep"/>
</dbReference>
<evidence type="ECO:0000313" key="2">
    <source>
        <dbReference type="Proteomes" id="UP001250214"/>
    </source>
</evidence>
<dbReference type="InterPro" id="IPR011004">
    <property type="entry name" value="Trimer_LpxA-like_sf"/>
</dbReference>
<organism evidence="1 2">
    <name type="scientific">Lipingzhangella rawalii</name>
    <dbReference type="NCBI Taxonomy" id="2055835"/>
    <lineage>
        <taxon>Bacteria</taxon>
        <taxon>Bacillati</taxon>
        <taxon>Actinomycetota</taxon>
        <taxon>Actinomycetes</taxon>
        <taxon>Streptosporangiales</taxon>
        <taxon>Nocardiopsidaceae</taxon>
        <taxon>Lipingzhangella</taxon>
    </lineage>
</organism>
<dbReference type="RefSeq" id="WP_310912082.1">
    <property type="nucleotide sequence ID" value="NZ_JAVLVT010000003.1"/>
</dbReference>
<comment type="caution">
    <text evidence="1">The sequence shown here is derived from an EMBL/GenBank/DDBJ whole genome shotgun (WGS) entry which is preliminary data.</text>
</comment>
<dbReference type="Proteomes" id="UP001250214">
    <property type="component" value="Unassembled WGS sequence"/>
</dbReference>
<dbReference type="SUPFAM" id="SSF51161">
    <property type="entry name" value="Trimeric LpxA-like enzymes"/>
    <property type="match status" value="1"/>
</dbReference>
<reference evidence="2" key="1">
    <citation type="submission" date="2023-07" db="EMBL/GenBank/DDBJ databases">
        <title>Novel species in the genus Lipingzhangella isolated from Sambhar Salt Lake.</title>
        <authorList>
            <person name="Jiya N."/>
            <person name="Kajale S."/>
            <person name="Sharma A."/>
        </authorList>
    </citation>
    <scope>NUCLEOTIDE SEQUENCE [LARGE SCALE GENOMIC DNA]</scope>
    <source>
        <strain evidence="2">LS1_29</strain>
    </source>
</reference>
<evidence type="ECO:0000313" key="1">
    <source>
        <dbReference type="EMBL" id="MDS1270093.1"/>
    </source>
</evidence>
<dbReference type="Gene3D" id="2.160.10.10">
    <property type="entry name" value="Hexapeptide repeat proteins"/>
    <property type="match status" value="1"/>
</dbReference>
<gene>
    <name evidence="1" type="ORF">RIF23_07280</name>
</gene>
<name>A0ABU2H471_9ACTN</name>
<accession>A0ABU2H471</accession>
<dbReference type="InterPro" id="IPR047324">
    <property type="entry name" value="LbH_gamma_CA-like"/>
</dbReference>
<keyword evidence="2" id="KW-1185">Reference proteome</keyword>
<proteinExistence type="predicted"/>
<dbReference type="Pfam" id="PF00132">
    <property type="entry name" value="Hexapep"/>
    <property type="match status" value="1"/>
</dbReference>
<dbReference type="PANTHER" id="PTHR13061">
    <property type="entry name" value="DYNACTIN SUBUNIT P25"/>
    <property type="match status" value="1"/>
</dbReference>
<sequence length="186" mass="19291">MYDAAAHAPVAWIGSTPHGHPDISPDAWLAPGTIVTGRVRIGSETSVWYGSVLRGDSEEIVLGRRCNVQDLCCLHADPGEPAVLGDRVSLGHKAMVHGARVEDGALIGIGAVVLGGATVGTGSLVAAGALVGPGKQVPAGVLFAGVPGRVVRELTEEDRAGFADTPETYHRLSQDHARTQWHPAES</sequence>
<dbReference type="InterPro" id="IPR050484">
    <property type="entry name" value="Transf_Hexapept/Carb_Anhydrase"/>
</dbReference>
<dbReference type="EMBL" id="JAVLVT010000003">
    <property type="protein sequence ID" value="MDS1270093.1"/>
    <property type="molecule type" value="Genomic_DNA"/>
</dbReference>